<dbReference type="GO" id="GO:0005741">
    <property type="term" value="C:mitochondrial outer membrane"/>
    <property type="evidence" value="ECO:0007669"/>
    <property type="project" value="UniProtKB-SubCell"/>
</dbReference>
<evidence type="ECO:0000313" key="11">
    <source>
        <dbReference type="Proteomes" id="UP000708208"/>
    </source>
</evidence>
<evidence type="ECO:0000256" key="6">
    <source>
        <dbReference type="ARBA" id="ARBA00025707"/>
    </source>
</evidence>
<dbReference type="InterPro" id="IPR003959">
    <property type="entry name" value="ATPase_AAA_core"/>
</dbReference>
<comment type="pathway">
    <text evidence="6">Phospholipid metabolism.</text>
</comment>
<feature type="transmembrane region" description="Helical" evidence="8">
    <location>
        <begin position="218"/>
        <end position="239"/>
    </location>
</feature>
<dbReference type="GO" id="GO:0140570">
    <property type="term" value="P:extraction of mislocalized protein from mitochondrial outer membrane"/>
    <property type="evidence" value="ECO:0007669"/>
    <property type="project" value="TreeGrafter"/>
</dbReference>
<dbReference type="GO" id="GO:0016887">
    <property type="term" value="F:ATP hydrolysis activity"/>
    <property type="evidence" value="ECO:0007669"/>
    <property type="project" value="InterPro"/>
</dbReference>
<feature type="transmembrane region" description="Helical" evidence="8">
    <location>
        <begin position="260"/>
        <end position="278"/>
    </location>
</feature>
<evidence type="ECO:0000256" key="4">
    <source>
        <dbReference type="ARBA" id="ARBA00022840"/>
    </source>
</evidence>
<name>A0A8J2PFJ3_9HEXA</name>
<dbReference type="Pfam" id="PF17862">
    <property type="entry name" value="AAA_lid_3"/>
    <property type="match status" value="1"/>
</dbReference>
<keyword evidence="4" id="KW-0067">ATP-binding</keyword>
<dbReference type="PANTHER" id="PTHR45644:SF3">
    <property type="entry name" value="FI08533P-RELATED"/>
    <property type="match status" value="1"/>
</dbReference>
<proteinExistence type="predicted"/>
<dbReference type="Proteomes" id="UP000708208">
    <property type="component" value="Unassembled WGS sequence"/>
</dbReference>
<dbReference type="AlphaFoldDB" id="A0A8J2PFJ3"/>
<dbReference type="InterPro" id="IPR002123">
    <property type="entry name" value="Plipid/glycerol_acylTrfase"/>
</dbReference>
<evidence type="ECO:0000256" key="3">
    <source>
        <dbReference type="ARBA" id="ARBA00022787"/>
    </source>
</evidence>
<keyword evidence="3" id="KW-1000">Mitochondrion outer membrane</keyword>
<evidence type="ECO:0000256" key="5">
    <source>
        <dbReference type="ARBA" id="ARBA00023128"/>
    </source>
</evidence>
<dbReference type="InterPro" id="IPR045252">
    <property type="entry name" value="LPCAT1-like"/>
</dbReference>
<keyword evidence="8" id="KW-0472">Membrane</keyword>
<dbReference type="InterPro" id="IPR051701">
    <property type="entry name" value="Mito_OM_Translocase_MSP1"/>
</dbReference>
<dbReference type="GO" id="GO:0008374">
    <property type="term" value="F:O-acyltransferase activity"/>
    <property type="evidence" value="ECO:0007669"/>
    <property type="project" value="InterPro"/>
</dbReference>
<dbReference type="Pfam" id="PF01553">
    <property type="entry name" value="Acyltransferase"/>
    <property type="match status" value="1"/>
</dbReference>
<dbReference type="PROSITE" id="PS00674">
    <property type="entry name" value="AAA"/>
    <property type="match status" value="1"/>
</dbReference>
<accession>A0A8J2PFJ3</accession>
<comment type="caution">
    <text evidence="10">The sequence shown here is derived from an EMBL/GenBank/DDBJ whole genome shotgun (WGS) entry which is preliminary data.</text>
</comment>
<gene>
    <name evidence="10" type="ORF">AFUS01_LOCUS37584</name>
</gene>
<keyword evidence="2" id="KW-0547">Nucleotide-binding</keyword>
<sequence>MYGNEIESQTCGSPKVMRYMFQRLLQFWGLLLGTSFHPSFDLSDSYRIYCFFLPEAIQSPGESKYYNKTIYSSEQKELHCLPAHLLPTSQLLGSTRETRRERKSLSEEKVMNKINFWIVCVDGRSLKEIEGNPELYPQLEEEESQRGITRIEVASAKSVGEENQFDLWTSFLNDIDMFRVSGKSAALPPNPFYHRVKVTTYDKIKMGFCCIVLLPIRAVLVAITLSLAWAFASLGTLGLSLEKLCSEPRLSKPRRILRWITARIFVRAAFLFAGFYWVKVIGSRAKTKEAPIILVVSHTSIFDSLPLILLGTPTVVAKSEVHGIPIIGKLVDLTQPIYVRRENPSSRHIAIKEIARRAQSTVEWPQIMIFPEGTCTNHTCLAKFKIGAFYPGVPIQPVVVRWPNRSDTTTWTFDGIPAWKVLFFTFSQFINYFEMEYLPVYHPDEDEQEDPKLYASNMECYLSEVMGIPATDYEYEHGGQLVEMRNSELPKRLALVEKLHSQLRTQMRSSEVEIAREALKKEMKWSADATQVNRLFGLDKENTEVQKLFTIYDRNYSGTIDLREYFTHVFLLNPGIPRDKISMIIFMLYGQNRLLDRDTLFSVLKNLFFISESKAEVMIRKAEAEKLERIDLPCFEEIMGKRLDFVKLFAMEACDPVKLSQWYIIDPPKMSGALSKLGPAGQDLPAKKELREVVFHLIRAGAMGLLTFYLVRWALRHADPTYQQKQKAKIKAKELMDRIGIKNVQLNEYEVMIASHLVDPNHLKVSWDDVAGLDEVIEQLKKTVIFPVLAQQKVTRMSRLIQPPKGVLLYGPPGCGKTLIAKAMAKEAKCWFINLDVSVLTDKWYGESQKLTAAVFSLAEKLQPCIIFIDEIDSLLRLRATQDHEVTAMMKAQFMSLWDGLITDPRKTVIVMGATNRPKDMDSAILRRMAAKLNIPLPDLNQRKHILDITLRNEVLAAEFDIDELAKLTDGFSGSDLKEVARSAAVSCLADLQLSSSGDPIVIPEDIAAYGDSTNNTGWFRWFSGSRETPEPASTSSASEISLNPGQRSMSLRPITMRDFKLTKLKTLGRECRQAEVYMKRHQSSPSIAVLEITSAVTLNLISS</sequence>
<feature type="compositionally biased region" description="Polar residues" evidence="7">
    <location>
        <begin position="1032"/>
        <end position="1047"/>
    </location>
</feature>
<keyword evidence="5" id="KW-0496">Mitochondrion</keyword>
<dbReference type="PROSITE" id="PS50222">
    <property type="entry name" value="EF_HAND_2"/>
    <property type="match status" value="1"/>
</dbReference>
<keyword evidence="8" id="KW-1133">Transmembrane helix</keyword>
<dbReference type="GO" id="GO:0005509">
    <property type="term" value="F:calcium ion binding"/>
    <property type="evidence" value="ECO:0007669"/>
    <property type="project" value="InterPro"/>
</dbReference>
<dbReference type="Pfam" id="PF00004">
    <property type="entry name" value="AAA"/>
    <property type="match status" value="1"/>
</dbReference>
<dbReference type="FunFam" id="3.40.50.300:FF:000538">
    <property type="entry name" value="ATPase family AAA domain-containing protein 1"/>
    <property type="match status" value="1"/>
</dbReference>
<keyword evidence="8" id="KW-0812">Transmembrane</keyword>
<feature type="domain" description="EF-hand" evidence="9">
    <location>
        <begin position="540"/>
        <end position="575"/>
    </location>
</feature>
<dbReference type="OrthoDB" id="10254455at2759"/>
<evidence type="ECO:0000256" key="7">
    <source>
        <dbReference type="SAM" id="MobiDB-lite"/>
    </source>
</evidence>
<protein>
    <recommendedName>
        <fullName evidence="9">EF-hand domain-containing protein</fullName>
    </recommendedName>
</protein>
<dbReference type="CDD" id="cd07991">
    <property type="entry name" value="LPLAT_LPCAT1-like"/>
    <property type="match status" value="1"/>
</dbReference>
<dbReference type="PANTHER" id="PTHR45644">
    <property type="entry name" value="AAA ATPASE, PUTATIVE (AFU_ORTHOLOGUE AFUA_2G12920)-RELATED-RELATED"/>
    <property type="match status" value="1"/>
</dbReference>
<dbReference type="InterPro" id="IPR041569">
    <property type="entry name" value="AAA_lid_3"/>
</dbReference>
<dbReference type="InterPro" id="IPR003593">
    <property type="entry name" value="AAA+_ATPase"/>
</dbReference>
<dbReference type="GO" id="GO:0005524">
    <property type="term" value="F:ATP binding"/>
    <property type="evidence" value="ECO:0007669"/>
    <property type="project" value="UniProtKB-KW"/>
</dbReference>
<feature type="transmembrane region" description="Helical" evidence="8">
    <location>
        <begin position="290"/>
        <end position="310"/>
    </location>
</feature>
<evidence type="ECO:0000259" key="9">
    <source>
        <dbReference type="PROSITE" id="PS50222"/>
    </source>
</evidence>
<evidence type="ECO:0000256" key="8">
    <source>
        <dbReference type="SAM" id="Phobius"/>
    </source>
</evidence>
<keyword evidence="11" id="KW-1185">Reference proteome</keyword>
<organism evidence="10 11">
    <name type="scientific">Allacma fusca</name>
    <dbReference type="NCBI Taxonomy" id="39272"/>
    <lineage>
        <taxon>Eukaryota</taxon>
        <taxon>Metazoa</taxon>
        <taxon>Ecdysozoa</taxon>
        <taxon>Arthropoda</taxon>
        <taxon>Hexapoda</taxon>
        <taxon>Collembola</taxon>
        <taxon>Symphypleona</taxon>
        <taxon>Sminthuridae</taxon>
        <taxon>Allacma</taxon>
    </lineage>
</organism>
<evidence type="ECO:0000313" key="10">
    <source>
        <dbReference type="EMBL" id="CAG7827607.1"/>
    </source>
</evidence>
<dbReference type="SMART" id="SM00382">
    <property type="entry name" value="AAA"/>
    <property type="match status" value="1"/>
</dbReference>
<evidence type="ECO:0000256" key="1">
    <source>
        <dbReference type="ARBA" id="ARBA00004572"/>
    </source>
</evidence>
<dbReference type="EMBL" id="CAJVCH010544167">
    <property type="protein sequence ID" value="CAG7827607.1"/>
    <property type="molecule type" value="Genomic_DNA"/>
</dbReference>
<feature type="region of interest" description="Disordered" evidence="7">
    <location>
        <begin position="1026"/>
        <end position="1047"/>
    </location>
</feature>
<dbReference type="InterPro" id="IPR002048">
    <property type="entry name" value="EF_hand_dom"/>
</dbReference>
<dbReference type="InterPro" id="IPR003960">
    <property type="entry name" value="ATPase_AAA_CS"/>
</dbReference>
<comment type="subcellular location">
    <subcellularLocation>
        <location evidence="1">Mitochondrion outer membrane</location>
        <topology evidence="1">Single-pass membrane protein</topology>
    </subcellularLocation>
</comment>
<evidence type="ECO:0000256" key="2">
    <source>
        <dbReference type="ARBA" id="ARBA00022741"/>
    </source>
</evidence>
<dbReference type="SMART" id="SM00563">
    <property type="entry name" value="PlsC"/>
    <property type="match status" value="1"/>
</dbReference>
<reference evidence="10" key="1">
    <citation type="submission" date="2021-06" db="EMBL/GenBank/DDBJ databases">
        <authorList>
            <person name="Hodson N. C."/>
            <person name="Mongue J. A."/>
            <person name="Jaron S. K."/>
        </authorList>
    </citation>
    <scope>NUCLEOTIDE SEQUENCE</scope>
</reference>